<name>A0A9P6CVL0_9AGAR</name>
<evidence type="ECO:0000259" key="8">
    <source>
        <dbReference type="PROSITE" id="PS50089"/>
    </source>
</evidence>
<keyword evidence="3 6" id="KW-0863">Zinc-finger</keyword>
<dbReference type="GO" id="GO:0016567">
    <property type="term" value="P:protein ubiquitination"/>
    <property type="evidence" value="ECO:0007669"/>
    <property type="project" value="TreeGrafter"/>
</dbReference>
<evidence type="ECO:0000256" key="3">
    <source>
        <dbReference type="ARBA" id="ARBA00022771"/>
    </source>
</evidence>
<evidence type="ECO:0000256" key="7">
    <source>
        <dbReference type="SAM" id="MobiDB-lite"/>
    </source>
</evidence>
<dbReference type="PANTHER" id="PTHR13459">
    <property type="entry name" value="E3 UBIQUITIN-PROTEIN LIGASE RNF220 ISOFORM X1"/>
    <property type="match status" value="1"/>
</dbReference>
<proteinExistence type="predicted"/>
<evidence type="ECO:0000256" key="4">
    <source>
        <dbReference type="ARBA" id="ARBA00022833"/>
    </source>
</evidence>
<dbReference type="Gene3D" id="3.30.40.10">
    <property type="entry name" value="Zinc/RING finger domain, C3HC4 (zinc finger)"/>
    <property type="match status" value="1"/>
</dbReference>
<organism evidence="9 10">
    <name type="scientific">Pholiota conissans</name>
    <dbReference type="NCBI Taxonomy" id="109636"/>
    <lineage>
        <taxon>Eukaryota</taxon>
        <taxon>Fungi</taxon>
        <taxon>Dikarya</taxon>
        <taxon>Basidiomycota</taxon>
        <taxon>Agaricomycotina</taxon>
        <taxon>Agaricomycetes</taxon>
        <taxon>Agaricomycetidae</taxon>
        <taxon>Agaricales</taxon>
        <taxon>Agaricineae</taxon>
        <taxon>Strophariaceae</taxon>
        <taxon>Pholiota</taxon>
    </lineage>
</organism>
<evidence type="ECO:0000313" key="9">
    <source>
        <dbReference type="EMBL" id="KAF9481866.1"/>
    </source>
</evidence>
<dbReference type="InterPro" id="IPR031824">
    <property type="entry name" value="RNF220_mid"/>
</dbReference>
<dbReference type="SMART" id="SM00734">
    <property type="entry name" value="ZnF_Rad18"/>
    <property type="match status" value="2"/>
</dbReference>
<feature type="region of interest" description="Disordered" evidence="7">
    <location>
        <begin position="9"/>
        <end position="43"/>
    </location>
</feature>
<protein>
    <recommendedName>
        <fullName evidence="8">RING-type domain-containing protein</fullName>
    </recommendedName>
</protein>
<dbReference type="GO" id="GO:0061630">
    <property type="term" value="F:ubiquitin protein ligase activity"/>
    <property type="evidence" value="ECO:0007669"/>
    <property type="project" value="TreeGrafter"/>
</dbReference>
<dbReference type="PROSITE" id="PS50089">
    <property type="entry name" value="ZF_RING_2"/>
    <property type="match status" value="1"/>
</dbReference>
<gene>
    <name evidence="9" type="ORF">BDN70DRAFT_991605</name>
</gene>
<keyword evidence="1" id="KW-0479">Metal-binding</keyword>
<dbReference type="InterPro" id="IPR006642">
    <property type="entry name" value="Rad18_UBZ4"/>
</dbReference>
<dbReference type="GO" id="GO:0003677">
    <property type="term" value="F:DNA binding"/>
    <property type="evidence" value="ECO:0007669"/>
    <property type="project" value="InterPro"/>
</dbReference>
<sequence>MALTITLNKGKRRAIEVPTDSSPPVSGSEPPHPTKRAKKTVETRQCPICDERIPLRLLGRHAELESERVEGIIQKVGSFEVVYDDLDKPGPSSRARRSAIKARKSIITHNALNSIDHSNKTIQIVKRNRKQRQTRLKELLKDDDESNAKDTWLQRFTGEVITCPVCSVTVRGDRDVVDAHVDTCLAHENQTMEEARLLELQRRVEEEETWEDEGNYVGSVRGAGFYTRFEEEGVEEDIDIDGDDQAIFGAAQFTEKDVVPIHAQISDAVDEDVEVEIEDSDGENQEATLRHLVAAGKVVKRDIQVDINDTVKKQMNEVMGVSEIDKLDLAIVSARQRGDRIALVLALESKVKQLEYATVSSSTTLLCRICIDPYTEPTVSTGCWHTCCRECWLRCLGSTKLCPICKRITSATDLRRVYL</sequence>
<dbReference type="SUPFAM" id="SSF57850">
    <property type="entry name" value="RING/U-box"/>
    <property type="match status" value="1"/>
</dbReference>
<dbReference type="InterPro" id="IPR052443">
    <property type="entry name" value="E3_ubiq-ligase_RNF220-like"/>
</dbReference>
<feature type="domain" description="RING-type" evidence="8">
    <location>
        <begin position="367"/>
        <end position="406"/>
    </location>
</feature>
<dbReference type="Proteomes" id="UP000807469">
    <property type="component" value="Unassembled WGS sequence"/>
</dbReference>
<keyword evidence="5" id="KW-0234">DNA repair</keyword>
<dbReference type="GO" id="GO:0006281">
    <property type="term" value="P:DNA repair"/>
    <property type="evidence" value="ECO:0007669"/>
    <property type="project" value="UniProtKB-KW"/>
</dbReference>
<evidence type="ECO:0000256" key="5">
    <source>
        <dbReference type="ARBA" id="ARBA00023204"/>
    </source>
</evidence>
<evidence type="ECO:0000313" key="10">
    <source>
        <dbReference type="Proteomes" id="UP000807469"/>
    </source>
</evidence>
<comment type="caution">
    <text evidence="9">The sequence shown here is derived from an EMBL/GenBank/DDBJ whole genome shotgun (WGS) entry which is preliminary data.</text>
</comment>
<dbReference type="GO" id="GO:0008270">
    <property type="term" value="F:zinc ion binding"/>
    <property type="evidence" value="ECO:0007669"/>
    <property type="project" value="UniProtKB-KW"/>
</dbReference>
<reference evidence="9" key="1">
    <citation type="submission" date="2020-11" db="EMBL/GenBank/DDBJ databases">
        <authorList>
            <consortium name="DOE Joint Genome Institute"/>
            <person name="Ahrendt S."/>
            <person name="Riley R."/>
            <person name="Andreopoulos W."/>
            <person name="Labutti K."/>
            <person name="Pangilinan J."/>
            <person name="Ruiz-Duenas F.J."/>
            <person name="Barrasa J.M."/>
            <person name="Sanchez-Garcia M."/>
            <person name="Camarero S."/>
            <person name="Miyauchi S."/>
            <person name="Serrano A."/>
            <person name="Linde D."/>
            <person name="Babiker R."/>
            <person name="Drula E."/>
            <person name="Ayuso-Fernandez I."/>
            <person name="Pacheco R."/>
            <person name="Padilla G."/>
            <person name="Ferreira P."/>
            <person name="Barriuso J."/>
            <person name="Kellner H."/>
            <person name="Castanera R."/>
            <person name="Alfaro M."/>
            <person name="Ramirez L."/>
            <person name="Pisabarro A.G."/>
            <person name="Kuo A."/>
            <person name="Tritt A."/>
            <person name="Lipzen A."/>
            <person name="He G."/>
            <person name="Yan M."/>
            <person name="Ng V."/>
            <person name="Cullen D."/>
            <person name="Martin F."/>
            <person name="Rosso M.-N."/>
            <person name="Henrissat B."/>
            <person name="Hibbett D."/>
            <person name="Martinez A.T."/>
            <person name="Grigoriev I.V."/>
        </authorList>
    </citation>
    <scope>NUCLEOTIDE SEQUENCE</scope>
    <source>
        <strain evidence="9">CIRM-BRFM 674</strain>
    </source>
</reference>
<dbReference type="Pfam" id="PF15926">
    <property type="entry name" value="RNF220"/>
    <property type="match status" value="1"/>
</dbReference>
<dbReference type="Pfam" id="PF13923">
    <property type="entry name" value="zf-C3HC4_2"/>
    <property type="match status" value="1"/>
</dbReference>
<keyword evidence="4" id="KW-0862">Zinc</keyword>
<evidence type="ECO:0000256" key="2">
    <source>
        <dbReference type="ARBA" id="ARBA00022763"/>
    </source>
</evidence>
<accession>A0A9P6CVL0</accession>
<evidence type="ECO:0000256" key="6">
    <source>
        <dbReference type="PROSITE-ProRule" id="PRU00175"/>
    </source>
</evidence>
<evidence type="ECO:0000256" key="1">
    <source>
        <dbReference type="ARBA" id="ARBA00022723"/>
    </source>
</evidence>
<dbReference type="InterPro" id="IPR013083">
    <property type="entry name" value="Znf_RING/FYVE/PHD"/>
</dbReference>
<dbReference type="InterPro" id="IPR001841">
    <property type="entry name" value="Znf_RING"/>
</dbReference>
<dbReference type="PANTHER" id="PTHR13459:SF1">
    <property type="entry name" value="E3 UBIQUITIN-PROTEIN LIGASE RNF220 ISOFORM X1"/>
    <property type="match status" value="1"/>
</dbReference>
<dbReference type="EMBL" id="MU155173">
    <property type="protein sequence ID" value="KAF9481866.1"/>
    <property type="molecule type" value="Genomic_DNA"/>
</dbReference>
<dbReference type="AlphaFoldDB" id="A0A9P6CVL0"/>
<keyword evidence="2" id="KW-0227">DNA damage</keyword>
<dbReference type="OrthoDB" id="6270329at2759"/>
<keyword evidence="10" id="KW-1185">Reference proteome</keyword>